<proteinExistence type="predicted"/>
<dbReference type="CDD" id="cd06558">
    <property type="entry name" value="crotonase-like"/>
    <property type="match status" value="1"/>
</dbReference>
<dbReference type="SUPFAM" id="SSF52096">
    <property type="entry name" value="ClpP/crotonase"/>
    <property type="match status" value="1"/>
</dbReference>
<dbReference type="PANTHER" id="PTHR11941">
    <property type="entry name" value="ENOYL-COA HYDRATASE-RELATED"/>
    <property type="match status" value="1"/>
</dbReference>
<evidence type="ECO:0000313" key="1">
    <source>
        <dbReference type="EMBL" id="MDC0744691.1"/>
    </source>
</evidence>
<reference evidence="1 2" key="1">
    <citation type="submission" date="2022-11" db="EMBL/GenBank/DDBJ databases">
        <title>Minimal conservation of predation-associated metabolite biosynthetic gene clusters underscores biosynthetic potential of Myxococcota including descriptions for ten novel species: Archangium lansinium sp. nov., Myxococcus landrumus sp. nov., Nannocystis bai.</title>
        <authorList>
            <person name="Ahearne A."/>
            <person name="Stevens C."/>
            <person name="Dowd S."/>
        </authorList>
    </citation>
    <scope>NUCLEOTIDE SEQUENCE [LARGE SCALE GENOMIC DNA]</scope>
    <source>
        <strain evidence="1 2">RJM3</strain>
    </source>
</reference>
<evidence type="ECO:0000313" key="2">
    <source>
        <dbReference type="Proteomes" id="UP001221411"/>
    </source>
</evidence>
<organism evidence="1 2">
    <name type="scientific">Polyangium mundeleinium</name>
    <dbReference type="NCBI Taxonomy" id="2995306"/>
    <lineage>
        <taxon>Bacteria</taxon>
        <taxon>Pseudomonadati</taxon>
        <taxon>Myxococcota</taxon>
        <taxon>Polyangia</taxon>
        <taxon>Polyangiales</taxon>
        <taxon>Polyangiaceae</taxon>
        <taxon>Polyangium</taxon>
    </lineage>
</organism>
<accession>A0ABT5ESB2</accession>
<dbReference type="Pfam" id="PF00378">
    <property type="entry name" value="ECH_1"/>
    <property type="match status" value="1"/>
</dbReference>
<keyword evidence="2" id="KW-1185">Reference proteome</keyword>
<dbReference type="InterPro" id="IPR001753">
    <property type="entry name" value="Enoyl-CoA_hydra/iso"/>
</dbReference>
<comment type="caution">
    <text evidence="1">The sequence shown here is derived from an EMBL/GenBank/DDBJ whole genome shotgun (WGS) entry which is preliminary data.</text>
</comment>
<gene>
    <name evidence="1" type="ORF">POL67_25395</name>
</gene>
<dbReference type="Proteomes" id="UP001221411">
    <property type="component" value="Unassembled WGS sequence"/>
</dbReference>
<sequence>MTREREPEVKVEVEAHGATLVARIDAGPLQVFGANLARQLEALVERADTDPDVRAVVLTSTHPTRFISHADVKWLQEGGAQYVARLRSNADADAPPPPPEYVGLDRLHGLFLRMNGAAAVFVAALEGAALGLGAELAWACDLRVMSDRDAFIGQPEVLLGIMPGGGGSQRLTRLVGVHRSLVAILDGKPFTPAQALEIGAVDAVVPKDSVVAKATALADELGKRHKPSIGAIKRSVYFGGSLPLPDGIKLEAKEFLGLDVAEEGQRRMLAYQAETLEKGELPLYVQGGYEEALRAGRTKG</sequence>
<dbReference type="Gene3D" id="3.90.226.10">
    <property type="entry name" value="2-enoyl-CoA Hydratase, Chain A, domain 1"/>
    <property type="match status" value="1"/>
</dbReference>
<name>A0ABT5ESB2_9BACT</name>
<dbReference type="InterPro" id="IPR029045">
    <property type="entry name" value="ClpP/crotonase-like_dom_sf"/>
</dbReference>
<protein>
    <submittedName>
        <fullName evidence="1">Enoyl-CoA hydratase/isomerase family protein</fullName>
    </submittedName>
</protein>
<dbReference type="RefSeq" id="WP_271921497.1">
    <property type="nucleotide sequence ID" value="NZ_JAQNDO010000001.1"/>
</dbReference>
<dbReference type="PANTHER" id="PTHR11941:SF54">
    <property type="entry name" value="ENOYL-COA HYDRATASE, MITOCHONDRIAL"/>
    <property type="match status" value="1"/>
</dbReference>
<dbReference type="EMBL" id="JAQNDO010000001">
    <property type="protein sequence ID" value="MDC0744691.1"/>
    <property type="molecule type" value="Genomic_DNA"/>
</dbReference>